<evidence type="ECO:0000256" key="2">
    <source>
        <dbReference type="ARBA" id="ARBA00022963"/>
    </source>
</evidence>
<keyword evidence="1 4" id="KW-0378">Hydrolase</keyword>
<dbReference type="GO" id="GO:0016042">
    <property type="term" value="P:lipid catabolic process"/>
    <property type="evidence" value="ECO:0007669"/>
    <property type="project" value="UniProtKB-UniRule"/>
</dbReference>
<evidence type="ECO:0000256" key="1">
    <source>
        <dbReference type="ARBA" id="ARBA00022801"/>
    </source>
</evidence>
<evidence type="ECO:0000313" key="7">
    <source>
        <dbReference type="Proteomes" id="UP000030700"/>
    </source>
</evidence>
<evidence type="ECO:0000256" key="4">
    <source>
        <dbReference type="PROSITE-ProRule" id="PRU01161"/>
    </source>
</evidence>
<dbReference type="GO" id="GO:0016787">
    <property type="term" value="F:hydrolase activity"/>
    <property type="evidence" value="ECO:0007669"/>
    <property type="project" value="UniProtKB-UniRule"/>
</dbReference>
<dbReference type="PROSITE" id="PS51635">
    <property type="entry name" value="PNPLA"/>
    <property type="match status" value="1"/>
</dbReference>
<dbReference type="InterPro" id="IPR050301">
    <property type="entry name" value="NTE"/>
</dbReference>
<gene>
    <name evidence="6" type="ORF">U14_01207</name>
</gene>
<dbReference type="EMBL" id="DF820455">
    <property type="protein sequence ID" value="GAK49982.1"/>
    <property type="molecule type" value="Genomic_DNA"/>
</dbReference>
<dbReference type="Pfam" id="PF01734">
    <property type="entry name" value="Patatin"/>
    <property type="match status" value="1"/>
</dbReference>
<dbReference type="SUPFAM" id="SSF52151">
    <property type="entry name" value="FabD/lysophospholipase-like"/>
    <property type="match status" value="1"/>
</dbReference>
<dbReference type="Proteomes" id="UP000030700">
    <property type="component" value="Unassembled WGS sequence"/>
</dbReference>
<dbReference type="PANTHER" id="PTHR14226">
    <property type="entry name" value="NEUROPATHY TARGET ESTERASE/SWISS CHEESE D.MELANOGASTER"/>
    <property type="match status" value="1"/>
</dbReference>
<comment type="caution">
    <text evidence="4">Lacks conserved residue(s) required for the propagation of feature annotation.</text>
</comment>
<dbReference type="InterPro" id="IPR016035">
    <property type="entry name" value="Acyl_Trfase/lysoPLipase"/>
</dbReference>
<accession>A0A0S6VYG6</accession>
<keyword evidence="2 4" id="KW-0442">Lipid degradation</keyword>
<dbReference type="PANTHER" id="PTHR14226:SF76">
    <property type="entry name" value="NTE FAMILY PROTEIN RSSA"/>
    <property type="match status" value="1"/>
</dbReference>
<dbReference type="Gene3D" id="3.40.1090.10">
    <property type="entry name" value="Cytosolic phospholipase A2 catalytic domain"/>
    <property type="match status" value="1"/>
</dbReference>
<organism evidence="6">
    <name type="scientific">Candidatus Moduliflexus flocculans</name>
    <dbReference type="NCBI Taxonomy" id="1499966"/>
    <lineage>
        <taxon>Bacteria</taxon>
        <taxon>Candidatus Moduliflexota</taxon>
        <taxon>Candidatus Moduliflexia</taxon>
        <taxon>Candidatus Moduliflexales</taxon>
        <taxon>Candidatus Moduliflexaceae</taxon>
    </lineage>
</organism>
<feature type="active site" description="Proton acceptor" evidence="4">
    <location>
        <position position="156"/>
    </location>
</feature>
<keyword evidence="3 4" id="KW-0443">Lipid metabolism</keyword>
<name>A0A0S6VYG6_9BACT</name>
<feature type="short sequence motif" description="DGA/G" evidence="4">
    <location>
        <begin position="156"/>
        <end position="158"/>
    </location>
</feature>
<keyword evidence="7" id="KW-1185">Reference proteome</keyword>
<feature type="domain" description="PNPLA" evidence="5">
    <location>
        <begin position="9"/>
        <end position="169"/>
    </location>
</feature>
<sequence>MSHNTTVSLVLGSGGARGLAHIGIIHWLEEHGYQIHSISGCSMGALVGGIYAAGKLDAFEQWVRSITKFDILTYMDFSFSKSGFVKGGRLMKTLSDLVGDRQIETLPIRFTAVATDIEHSKEIWLNSGSLFDAVRASISIPLLFTPFFYRDAFLIDGGILNPVPIAPTFHDNTDLTIAVNLSARPKDIREFLREETHAESTEEPSNFSAFQKKIGEFLALLQFAKSEQTVEEIGMYEVAVQAFDAMQEAIARQKLAAYPPDFVVEIARNACGTLEFDLADQMIALGYEKAREYLGMLAPGATPDTMLSA</sequence>
<evidence type="ECO:0000313" key="6">
    <source>
        <dbReference type="EMBL" id="GAK49982.1"/>
    </source>
</evidence>
<proteinExistence type="predicted"/>
<evidence type="ECO:0000256" key="3">
    <source>
        <dbReference type="ARBA" id="ARBA00023098"/>
    </source>
</evidence>
<dbReference type="HOGENOM" id="CLU_047251_2_1_0"/>
<dbReference type="InterPro" id="IPR002641">
    <property type="entry name" value="PNPLA_dom"/>
</dbReference>
<dbReference type="AlphaFoldDB" id="A0A0S6VYG6"/>
<feature type="short sequence motif" description="GXSXG" evidence="4">
    <location>
        <begin position="40"/>
        <end position="44"/>
    </location>
</feature>
<reference evidence="6" key="1">
    <citation type="journal article" date="2015" name="PeerJ">
        <title>First genomic representation of candidate bacterial phylum KSB3 points to enhanced environmental sensing as a trigger of wastewater bulking.</title>
        <authorList>
            <person name="Sekiguchi Y."/>
            <person name="Ohashi A."/>
            <person name="Parks D.H."/>
            <person name="Yamauchi T."/>
            <person name="Tyson G.W."/>
            <person name="Hugenholtz P."/>
        </authorList>
    </citation>
    <scope>NUCLEOTIDE SEQUENCE [LARGE SCALE GENOMIC DNA]</scope>
</reference>
<protein>
    <submittedName>
        <fullName evidence="6">Patatin-like phospholipase family protein</fullName>
    </submittedName>
</protein>
<evidence type="ECO:0000259" key="5">
    <source>
        <dbReference type="PROSITE" id="PS51635"/>
    </source>
</evidence>
<feature type="active site" description="Nucleophile" evidence="4">
    <location>
        <position position="42"/>
    </location>
</feature>
<dbReference type="STRING" id="1499966.U14_01207"/>